<organism evidence="1 2">
    <name type="scientific">Paracoccus sanguinis</name>
    <dbReference type="NCBI Taxonomy" id="1545044"/>
    <lineage>
        <taxon>Bacteria</taxon>
        <taxon>Pseudomonadati</taxon>
        <taxon>Pseudomonadota</taxon>
        <taxon>Alphaproteobacteria</taxon>
        <taxon>Rhodobacterales</taxon>
        <taxon>Paracoccaceae</taxon>
        <taxon>Paracoccus</taxon>
    </lineage>
</organism>
<keyword evidence="2" id="KW-1185">Reference proteome</keyword>
<dbReference type="STRING" id="1545044.SAMN05444276_10211"/>
<gene>
    <name evidence="1" type="ORF">SAMN05444276_10211</name>
</gene>
<proteinExistence type="predicted"/>
<dbReference type="EMBL" id="FNNA01000002">
    <property type="protein sequence ID" value="SDW74467.1"/>
    <property type="molecule type" value="Genomic_DNA"/>
</dbReference>
<dbReference type="Proteomes" id="UP000182944">
    <property type="component" value="Unassembled WGS sequence"/>
</dbReference>
<evidence type="ECO:0000313" key="1">
    <source>
        <dbReference type="EMBL" id="SDW74467.1"/>
    </source>
</evidence>
<sequence length="260" mass="29868">MSYPAVRDEVARSWYKAWDADCSAQNPPIRVAVADPDQELRSGGVERDWRTIAEQAMSRLAALLSQGTATFESEAAVLLHEFFEDHEALRDPEFWMWLATGPGRSIILARYPAVSIEPSVDEKDGGVERPRKPLPSPQNFYGLAARETLFFRLWIRAEMGRSNGEDPWKFVRPGMVDFWRSHVFRQLYAHHRPFLHALVDFQFPKELDDNRNIGRLNTTKIRILARELSMACANIVIESLDRAQCAALIQRVFDERVPQD</sequence>
<dbReference type="OrthoDB" id="7826312at2"/>
<reference evidence="2" key="1">
    <citation type="submission" date="2016-10" db="EMBL/GenBank/DDBJ databases">
        <authorList>
            <person name="Varghese N."/>
            <person name="Submissions S."/>
        </authorList>
    </citation>
    <scope>NUCLEOTIDE SEQUENCE [LARGE SCALE GENOMIC DNA]</scope>
    <source>
        <strain evidence="2">DSM 29303</strain>
    </source>
</reference>
<dbReference type="Pfam" id="PF19866">
    <property type="entry name" value="DUF6339"/>
    <property type="match status" value="1"/>
</dbReference>
<name>A0A1H2W1U4_9RHOB</name>
<dbReference type="RefSeq" id="WP_139305950.1">
    <property type="nucleotide sequence ID" value="NZ_JRKP01000033.1"/>
</dbReference>
<dbReference type="InterPro" id="IPR045920">
    <property type="entry name" value="DUF6339"/>
</dbReference>
<evidence type="ECO:0000313" key="2">
    <source>
        <dbReference type="Proteomes" id="UP000182944"/>
    </source>
</evidence>
<protein>
    <submittedName>
        <fullName evidence="1">Uncharacterized protein</fullName>
    </submittedName>
</protein>
<dbReference type="AlphaFoldDB" id="A0A1H2W1U4"/>
<accession>A0A1H2W1U4</accession>